<dbReference type="GO" id="GO:0005634">
    <property type="term" value="C:nucleus"/>
    <property type="evidence" value="ECO:0007669"/>
    <property type="project" value="UniProtKB-SubCell"/>
</dbReference>
<dbReference type="Gene3D" id="1.20.5.170">
    <property type="match status" value="1"/>
</dbReference>
<name>A0AAD5E7I7_UMBRA</name>
<feature type="compositionally biased region" description="Basic and acidic residues" evidence="6">
    <location>
        <begin position="172"/>
        <end position="185"/>
    </location>
</feature>
<dbReference type="InterPro" id="IPR004827">
    <property type="entry name" value="bZIP"/>
</dbReference>
<feature type="region of interest" description="Disordered" evidence="6">
    <location>
        <begin position="110"/>
        <end position="233"/>
    </location>
</feature>
<evidence type="ECO:0000256" key="5">
    <source>
        <dbReference type="ARBA" id="ARBA00023242"/>
    </source>
</evidence>
<keyword evidence="4" id="KW-0804">Transcription</keyword>
<evidence type="ECO:0000256" key="3">
    <source>
        <dbReference type="ARBA" id="ARBA00023125"/>
    </source>
</evidence>
<reference evidence="8" key="1">
    <citation type="submission" date="2021-06" db="EMBL/GenBank/DDBJ databases">
        <authorList>
            <consortium name="DOE Joint Genome Institute"/>
            <person name="Mondo S.J."/>
            <person name="Amses K.R."/>
            <person name="Simmons D.R."/>
            <person name="Longcore J.E."/>
            <person name="Seto K."/>
            <person name="Alves G.H."/>
            <person name="Bonds A.E."/>
            <person name="Quandt C.A."/>
            <person name="Davis W.J."/>
            <person name="Chang Y."/>
            <person name="Letcher P.M."/>
            <person name="Powell M.J."/>
            <person name="Kuo A."/>
            <person name="Labutti K."/>
            <person name="Pangilinan J."/>
            <person name="Andreopoulos W."/>
            <person name="Tritt A."/>
            <person name="Riley R."/>
            <person name="Hundley H."/>
            <person name="Johnson J."/>
            <person name="Lipzen A."/>
            <person name="Barry K."/>
            <person name="Berbee M.L."/>
            <person name="Buchler N.E."/>
            <person name="Grigoriev I.V."/>
            <person name="Spatafora J.W."/>
            <person name="Stajich J.E."/>
            <person name="James T.Y."/>
        </authorList>
    </citation>
    <scope>NUCLEOTIDE SEQUENCE</scope>
    <source>
        <strain evidence="8">AG</strain>
    </source>
</reference>
<dbReference type="SUPFAM" id="SSF57959">
    <property type="entry name" value="Leucine zipper domain"/>
    <property type="match status" value="1"/>
</dbReference>
<dbReference type="GO" id="GO:0000977">
    <property type="term" value="F:RNA polymerase II transcription regulatory region sequence-specific DNA binding"/>
    <property type="evidence" value="ECO:0007669"/>
    <property type="project" value="TreeGrafter"/>
</dbReference>
<dbReference type="PROSITE" id="PS00036">
    <property type="entry name" value="BZIP_BASIC"/>
    <property type="match status" value="1"/>
</dbReference>
<evidence type="ECO:0000256" key="2">
    <source>
        <dbReference type="ARBA" id="ARBA00023015"/>
    </source>
</evidence>
<dbReference type="Pfam" id="PF07716">
    <property type="entry name" value="bZIP_2"/>
    <property type="match status" value="1"/>
</dbReference>
<dbReference type="InterPro" id="IPR046347">
    <property type="entry name" value="bZIP_sf"/>
</dbReference>
<evidence type="ECO:0000313" key="8">
    <source>
        <dbReference type="EMBL" id="KAI8578304.1"/>
    </source>
</evidence>
<dbReference type="GO" id="GO:0001228">
    <property type="term" value="F:DNA-binding transcription activator activity, RNA polymerase II-specific"/>
    <property type="evidence" value="ECO:0007669"/>
    <property type="project" value="TreeGrafter"/>
</dbReference>
<dbReference type="PANTHER" id="PTHR13044:SF14">
    <property type="entry name" value="CRYPTOCEPHAL, ISOFORM A"/>
    <property type="match status" value="1"/>
</dbReference>
<evidence type="ECO:0000256" key="4">
    <source>
        <dbReference type="ARBA" id="ARBA00023163"/>
    </source>
</evidence>
<evidence type="ECO:0000256" key="1">
    <source>
        <dbReference type="ARBA" id="ARBA00004123"/>
    </source>
</evidence>
<evidence type="ECO:0000259" key="7">
    <source>
        <dbReference type="PROSITE" id="PS50217"/>
    </source>
</evidence>
<comment type="subcellular location">
    <subcellularLocation>
        <location evidence="1">Nucleus</location>
    </subcellularLocation>
</comment>
<keyword evidence="5" id="KW-0539">Nucleus</keyword>
<organism evidence="8 9">
    <name type="scientific">Umbelopsis ramanniana AG</name>
    <dbReference type="NCBI Taxonomy" id="1314678"/>
    <lineage>
        <taxon>Eukaryota</taxon>
        <taxon>Fungi</taxon>
        <taxon>Fungi incertae sedis</taxon>
        <taxon>Mucoromycota</taxon>
        <taxon>Mucoromycotina</taxon>
        <taxon>Umbelopsidomycetes</taxon>
        <taxon>Umbelopsidales</taxon>
        <taxon>Umbelopsidaceae</taxon>
        <taxon>Umbelopsis</taxon>
    </lineage>
</organism>
<reference evidence="8" key="2">
    <citation type="journal article" date="2022" name="Proc. Natl. Acad. Sci. U.S.A.">
        <title>Diploid-dominant life cycles characterize the early evolution of Fungi.</title>
        <authorList>
            <person name="Amses K.R."/>
            <person name="Simmons D.R."/>
            <person name="Longcore J.E."/>
            <person name="Mondo S.J."/>
            <person name="Seto K."/>
            <person name="Jeronimo G.H."/>
            <person name="Bonds A.E."/>
            <person name="Quandt C.A."/>
            <person name="Davis W.J."/>
            <person name="Chang Y."/>
            <person name="Federici B.A."/>
            <person name="Kuo A."/>
            <person name="LaButti K."/>
            <person name="Pangilinan J."/>
            <person name="Andreopoulos W."/>
            <person name="Tritt A."/>
            <person name="Riley R."/>
            <person name="Hundley H."/>
            <person name="Johnson J."/>
            <person name="Lipzen A."/>
            <person name="Barry K."/>
            <person name="Lang B.F."/>
            <person name="Cuomo C.A."/>
            <person name="Buchler N.E."/>
            <person name="Grigoriev I.V."/>
            <person name="Spatafora J.W."/>
            <person name="Stajich J.E."/>
            <person name="James T.Y."/>
        </authorList>
    </citation>
    <scope>NUCLEOTIDE SEQUENCE</scope>
    <source>
        <strain evidence="8">AG</strain>
    </source>
</reference>
<dbReference type="AlphaFoldDB" id="A0AAD5E7I7"/>
<feature type="compositionally biased region" description="Basic and acidic residues" evidence="6">
    <location>
        <begin position="218"/>
        <end position="233"/>
    </location>
</feature>
<keyword evidence="2" id="KW-0805">Transcription regulation</keyword>
<dbReference type="PANTHER" id="PTHR13044">
    <property type="entry name" value="ACTIVATING TRANSCRIPTION FACTOR ATF 4/5"/>
    <property type="match status" value="1"/>
</dbReference>
<sequence>MSYDQYSYISSLNTLTNDNSPELSGPTEQELADELALWSTAQFTFDVEPGVGIYDDKPLEYEQSLESKSLTDLPAQSKANLDPVTYQGLANYLDYELPQQRLAQPAPIQPMLQPRPLSTAKPAMPILAPRPSPADASTSFNSTNFSANFGVPMIYPKPSSPEDKPSVSLKRKATDTGKVVEKDIATDPNLDSKSASEEDKRRRNTAASARFRVKKKQREQALEQTAKEMTDKADRLEGRVKELELEIKWLRSILIEKESRTSDASDAPAKQDVKAE</sequence>
<dbReference type="CDD" id="cd14705">
    <property type="entry name" value="bZIP_Zip1"/>
    <property type="match status" value="1"/>
</dbReference>
<evidence type="ECO:0000256" key="6">
    <source>
        <dbReference type="SAM" id="MobiDB-lite"/>
    </source>
</evidence>
<proteinExistence type="predicted"/>
<dbReference type="Proteomes" id="UP001206595">
    <property type="component" value="Unassembled WGS sequence"/>
</dbReference>
<feature type="compositionally biased region" description="Low complexity" evidence="6">
    <location>
        <begin position="136"/>
        <end position="149"/>
    </location>
</feature>
<keyword evidence="9" id="KW-1185">Reference proteome</keyword>
<dbReference type="PROSITE" id="PS50217">
    <property type="entry name" value="BZIP"/>
    <property type="match status" value="1"/>
</dbReference>
<gene>
    <name evidence="8" type="ORF">K450DRAFT_248198</name>
</gene>
<keyword evidence="3" id="KW-0238">DNA-binding</keyword>
<dbReference type="EMBL" id="MU620931">
    <property type="protein sequence ID" value="KAI8578304.1"/>
    <property type="molecule type" value="Genomic_DNA"/>
</dbReference>
<evidence type="ECO:0000313" key="9">
    <source>
        <dbReference type="Proteomes" id="UP001206595"/>
    </source>
</evidence>
<comment type="caution">
    <text evidence="8">The sequence shown here is derived from an EMBL/GenBank/DDBJ whole genome shotgun (WGS) entry which is preliminary data.</text>
</comment>
<dbReference type="GeneID" id="75915536"/>
<protein>
    <recommendedName>
        <fullName evidence="7">BZIP domain-containing protein</fullName>
    </recommendedName>
</protein>
<accession>A0AAD5E7I7</accession>
<dbReference type="RefSeq" id="XP_051443308.1">
    <property type="nucleotide sequence ID" value="XM_051590192.1"/>
</dbReference>
<dbReference type="SMART" id="SM00338">
    <property type="entry name" value="BRLZ"/>
    <property type="match status" value="1"/>
</dbReference>
<feature type="domain" description="BZIP" evidence="7">
    <location>
        <begin position="194"/>
        <end position="257"/>
    </location>
</feature>